<keyword evidence="1" id="KW-0472">Membrane</keyword>
<evidence type="ECO:0000256" key="1">
    <source>
        <dbReference type="SAM" id="Phobius"/>
    </source>
</evidence>
<dbReference type="EMBL" id="OBQF01000007">
    <property type="protein sequence ID" value="SOC44768.1"/>
    <property type="molecule type" value="Genomic_DNA"/>
</dbReference>
<feature type="transmembrane region" description="Helical" evidence="1">
    <location>
        <begin position="264"/>
        <end position="288"/>
    </location>
</feature>
<feature type="transmembrane region" description="Helical" evidence="1">
    <location>
        <begin position="300"/>
        <end position="319"/>
    </location>
</feature>
<sequence length="368" mass="39704">MSSGQKEAIKIGFAYVGVVLGAGFSTGQEILQFFTNFGMMSFATVILSALVIMFIGRQAAKLGHRMEADSHLGPIKLLFGERLGTVVDYILIFFLYGVMIIMLAGGGSAFNESFGLPAWLGSLLMAIAVLITLTMNFNKILTTLGAVTPALIIIVMVIAAYSMFNPSVPLSEAVQYTDIEKTPTGIWWLEAITYSGIVLAMAFSILSIVGSQSTMKVAKRGGLYGGIILLILMLLMNGGLLAKIDVTSAADLPTLILAAEIHPLLSLALTIVMLLIIYNTAVGMLYPFLSRFWTPYTRKYKIALVTSVTVGYFLSLVGFVDLVNFFYPILGYLGIAIAVLLSALWVKSKITGGLDIKPQVKVKGPKRI</sequence>
<organism evidence="2 3">
    <name type="scientific">Salinicoccus kekensis</name>
    <dbReference type="NCBI Taxonomy" id="714307"/>
    <lineage>
        <taxon>Bacteria</taxon>
        <taxon>Bacillati</taxon>
        <taxon>Bacillota</taxon>
        <taxon>Bacilli</taxon>
        <taxon>Bacillales</taxon>
        <taxon>Staphylococcaceae</taxon>
        <taxon>Salinicoccus</taxon>
    </lineage>
</organism>
<reference evidence="3" key="1">
    <citation type="submission" date="2017-08" db="EMBL/GenBank/DDBJ databases">
        <authorList>
            <person name="Varghese N."/>
            <person name="Submissions S."/>
        </authorList>
    </citation>
    <scope>NUCLEOTIDE SEQUENCE [LARGE SCALE GENOMIC DNA]</scope>
    <source>
        <strain evidence="3">DSM 23173</strain>
    </source>
</reference>
<feature type="transmembrane region" description="Helical" evidence="1">
    <location>
        <begin position="325"/>
        <end position="346"/>
    </location>
</feature>
<name>A0A285UTS0_9STAP</name>
<dbReference type="RefSeq" id="WP_097042569.1">
    <property type="nucleotide sequence ID" value="NZ_OBQF01000007.1"/>
</dbReference>
<gene>
    <name evidence="2" type="ORF">SAMN05878391_2464</name>
</gene>
<feature type="transmembrane region" description="Helical" evidence="1">
    <location>
        <begin position="37"/>
        <end position="56"/>
    </location>
</feature>
<dbReference type="OrthoDB" id="4424890at2"/>
<proteinExistence type="predicted"/>
<keyword evidence="1" id="KW-1133">Transmembrane helix</keyword>
<protein>
    <submittedName>
        <fullName evidence="2">Uncharacterized membrane protein YkvI</fullName>
    </submittedName>
</protein>
<dbReference type="AlphaFoldDB" id="A0A285UTS0"/>
<dbReference type="PANTHER" id="PTHR37814:SF1">
    <property type="entry name" value="MEMBRANE PROTEIN"/>
    <property type="match status" value="1"/>
</dbReference>
<dbReference type="PANTHER" id="PTHR37814">
    <property type="entry name" value="CONSERVED MEMBRANE PROTEIN"/>
    <property type="match status" value="1"/>
</dbReference>
<keyword evidence="1" id="KW-0812">Transmembrane</keyword>
<keyword evidence="3" id="KW-1185">Reference proteome</keyword>
<feature type="transmembrane region" description="Helical" evidence="1">
    <location>
        <begin position="12"/>
        <end position="31"/>
    </location>
</feature>
<evidence type="ECO:0000313" key="3">
    <source>
        <dbReference type="Proteomes" id="UP000219412"/>
    </source>
</evidence>
<accession>A0A285UTS0</accession>
<feature type="transmembrane region" description="Helical" evidence="1">
    <location>
        <begin position="184"/>
        <end position="209"/>
    </location>
</feature>
<dbReference type="Proteomes" id="UP000219412">
    <property type="component" value="Unassembled WGS sequence"/>
</dbReference>
<feature type="transmembrane region" description="Helical" evidence="1">
    <location>
        <begin position="116"/>
        <end position="133"/>
    </location>
</feature>
<feature type="transmembrane region" description="Helical" evidence="1">
    <location>
        <begin position="140"/>
        <end position="164"/>
    </location>
</feature>
<dbReference type="InterPro" id="IPR038728">
    <property type="entry name" value="YkvI-like"/>
</dbReference>
<feature type="transmembrane region" description="Helical" evidence="1">
    <location>
        <begin position="86"/>
        <end position="110"/>
    </location>
</feature>
<evidence type="ECO:0000313" key="2">
    <source>
        <dbReference type="EMBL" id="SOC44768.1"/>
    </source>
</evidence>
<feature type="transmembrane region" description="Helical" evidence="1">
    <location>
        <begin position="221"/>
        <end position="244"/>
    </location>
</feature>